<reference evidence="2 3" key="1">
    <citation type="submission" date="2018-02" db="EMBL/GenBank/DDBJ databases">
        <title>A novel lanthanide dependent methylotroph, Methylotenera sp. La3113.</title>
        <authorList>
            <person name="Lv H."/>
            <person name="Tani A."/>
        </authorList>
    </citation>
    <scope>NUCLEOTIDE SEQUENCE [LARGE SCALE GENOMIC DNA]</scope>
    <source>
        <strain evidence="2 3">La3113</strain>
    </source>
</reference>
<evidence type="ECO:0000313" key="3">
    <source>
        <dbReference type="Proteomes" id="UP000297706"/>
    </source>
</evidence>
<dbReference type="RefSeq" id="WP_135276575.1">
    <property type="nucleotide sequence ID" value="NZ_PQVH01000005.1"/>
</dbReference>
<evidence type="ECO:0000256" key="1">
    <source>
        <dbReference type="SAM" id="SignalP"/>
    </source>
</evidence>
<organism evidence="2 3">
    <name type="scientific">Methylotenera oryzisoli</name>
    <dbReference type="NCBI Taxonomy" id="2080758"/>
    <lineage>
        <taxon>Bacteria</taxon>
        <taxon>Pseudomonadati</taxon>
        <taxon>Pseudomonadota</taxon>
        <taxon>Betaproteobacteria</taxon>
        <taxon>Nitrosomonadales</taxon>
        <taxon>Methylophilaceae</taxon>
        <taxon>Methylotenera</taxon>
    </lineage>
</organism>
<sequence>MKSKIIKFITLFIMLICLPVEGMAAVAMPNCQMHDTQQMQVNADMSNMDDMAHCDHHDSAKPAKNVTCDKCLPCHLSVAQAIIPFNTPLEFSGALPMYSTDISEVPDTVPPSLFHPPRQTFA</sequence>
<keyword evidence="3" id="KW-1185">Reference proteome</keyword>
<accession>A0A4Y9VTD7</accession>
<evidence type="ECO:0000313" key="2">
    <source>
        <dbReference type="EMBL" id="TFW72529.1"/>
    </source>
</evidence>
<dbReference type="Proteomes" id="UP000297706">
    <property type="component" value="Unassembled WGS sequence"/>
</dbReference>
<dbReference type="OrthoDB" id="8536880at2"/>
<gene>
    <name evidence="2" type="ORF">C3Y98_02675</name>
</gene>
<dbReference type="AlphaFoldDB" id="A0A4Y9VTD7"/>
<name>A0A4Y9VTD7_9PROT</name>
<feature type="chain" id="PRO_5021226469" description="DUF2946 domain-containing protein" evidence="1">
    <location>
        <begin position="25"/>
        <end position="122"/>
    </location>
</feature>
<evidence type="ECO:0008006" key="4">
    <source>
        <dbReference type="Google" id="ProtNLM"/>
    </source>
</evidence>
<keyword evidence="1" id="KW-0732">Signal</keyword>
<dbReference type="EMBL" id="PQVH01000005">
    <property type="protein sequence ID" value="TFW72529.1"/>
    <property type="molecule type" value="Genomic_DNA"/>
</dbReference>
<proteinExistence type="predicted"/>
<comment type="caution">
    <text evidence="2">The sequence shown here is derived from an EMBL/GenBank/DDBJ whole genome shotgun (WGS) entry which is preliminary data.</text>
</comment>
<protein>
    <recommendedName>
        <fullName evidence="4">DUF2946 domain-containing protein</fullName>
    </recommendedName>
</protein>
<feature type="signal peptide" evidence="1">
    <location>
        <begin position="1"/>
        <end position="24"/>
    </location>
</feature>